<reference evidence="15 16" key="1">
    <citation type="journal article" date="2016" name="Int. J. Syst. Evol. Microbiol.">
        <title>Acidipila dinghuensis sp. nov., an acidobacterium isolated from forest soil.</title>
        <authorList>
            <person name="Jiang Y.W."/>
            <person name="Wang J."/>
            <person name="Chen M.H."/>
            <person name="Lv Y.Y."/>
            <person name="Qiu L.H."/>
        </authorList>
    </citation>
    <scope>NUCLEOTIDE SEQUENCE [LARGE SCALE GENOMIC DNA]</scope>
    <source>
        <strain evidence="15 16">DHOF10</strain>
    </source>
</reference>
<feature type="transmembrane region" description="Helical" evidence="13">
    <location>
        <begin position="80"/>
        <end position="102"/>
    </location>
</feature>
<evidence type="ECO:0000313" key="16">
    <source>
        <dbReference type="Proteomes" id="UP000290253"/>
    </source>
</evidence>
<evidence type="ECO:0000313" key="15">
    <source>
        <dbReference type="EMBL" id="RXS95231.1"/>
    </source>
</evidence>
<evidence type="ECO:0000256" key="6">
    <source>
        <dbReference type="ARBA" id="ARBA00022692"/>
    </source>
</evidence>
<dbReference type="InterPro" id="IPR052023">
    <property type="entry name" value="Histidine_kinase_KdpD"/>
</dbReference>
<comment type="catalytic activity">
    <reaction evidence="1">
        <text>ATP + protein L-histidine = ADP + protein N-phospho-L-histidine.</text>
        <dbReference type="EC" id="2.7.13.3"/>
    </reaction>
</comment>
<dbReference type="InterPro" id="IPR003594">
    <property type="entry name" value="HATPase_dom"/>
</dbReference>
<dbReference type="Proteomes" id="UP000290253">
    <property type="component" value="Unassembled WGS sequence"/>
</dbReference>
<dbReference type="InterPro" id="IPR029016">
    <property type="entry name" value="GAF-like_dom_sf"/>
</dbReference>
<comment type="subcellular location">
    <subcellularLocation>
        <location evidence="2">Membrane</location>
        <topology evidence="2">Multi-pass membrane protein</topology>
    </subcellularLocation>
</comment>
<dbReference type="Gene3D" id="1.20.120.620">
    <property type="entry name" value="Backbone structure of the membrane domain of e. Coli histidine kinase receptor kdpd"/>
    <property type="match status" value="1"/>
</dbReference>
<dbReference type="EC" id="2.7.13.3" evidence="3"/>
<keyword evidence="5" id="KW-0808">Transferase</keyword>
<dbReference type="Gene3D" id="1.10.287.130">
    <property type="match status" value="1"/>
</dbReference>
<dbReference type="Pfam" id="PF00512">
    <property type="entry name" value="HisKA"/>
    <property type="match status" value="1"/>
</dbReference>
<evidence type="ECO:0000256" key="3">
    <source>
        <dbReference type="ARBA" id="ARBA00012438"/>
    </source>
</evidence>
<proteinExistence type="predicted"/>
<keyword evidence="6 13" id="KW-0812">Transmembrane</keyword>
<evidence type="ECO:0000256" key="5">
    <source>
        <dbReference type="ARBA" id="ARBA00022679"/>
    </source>
</evidence>
<dbReference type="InterPro" id="IPR036890">
    <property type="entry name" value="HATPase_C_sf"/>
</dbReference>
<dbReference type="InterPro" id="IPR038318">
    <property type="entry name" value="KdpD_sf"/>
</dbReference>
<evidence type="ECO:0000256" key="8">
    <source>
        <dbReference type="ARBA" id="ARBA00022777"/>
    </source>
</evidence>
<dbReference type="InterPro" id="IPR025201">
    <property type="entry name" value="KdpD_TM"/>
</dbReference>
<protein>
    <recommendedName>
        <fullName evidence="3">histidine kinase</fullName>
        <ecNumber evidence="3">2.7.13.3</ecNumber>
    </recommendedName>
</protein>
<dbReference type="SMART" id="SM00388">
    <property type="entry name" value="HisKA"/>
    <property type="match status" value="1"/>
</dbReference>
<dbReference type="OrthoDB" id="9813151at2"/>
<keyword evidence="9" id="KW-0067">ATP-binding</keyword>
<dbReference type="Pfam" id="PF13493">
    <property type="entry name" value="DUF4118"/>
    <property type="match status" value="1"/>
</dbReference>
<accession>A0A4Q1SDT8</accession>
<dbReference type="SUPFAM" id="SSF55874">
    <property type="entry name" value="ATPase domain of HSP90 chaperone/DNA topoisomerase II/histidine kinase"/>
    <property type="match status" value="1"/>
</dbReference>
<feature type="transmembrane region" description="Helical" evidence="13">
    <location>
        <begin position="108"/>
        <end position="125"/>
    </location>
</feature>
<dbReference type="SUPFAM" id="SSF47384">
    <property type="entry name" value="Homodimeric domain of signal transducing histidine kinase"/>
    <property type="match status" value="1"/>
</dbReference>
<keyword evidence="8" id="KW-0418">Kinase</keyword>
<dbReference type="Gene3D" id="3.30.565.10">
    <property type="entry name" value="Histidine kinase-like ATPase, C-terminal domain"/>
    <property type="match status" value="1"/>
</dbReference>
<dbReference type="InterPro" id="IPR036097">
    <property type="entry name" value="HisK_dim/P_sf"/>
</dbReference>
<dbReference type="EMBL" id="SDMK01000002">
    <property type="protein sequence ID" value="RXS95231.1"/>
    <property type="molecule type" value="Genomic_DNA"/>
</dbReference>
<dbReference type="PANTHER" id="PTHR45569:SF1">
    <property type="entry name" value="SENSOR PROTEIN KDPD"/>
    <property type="match status" value="1"/>
</dbReference>
<dbReference type="SMART" id="SM00387">
    <property type="entry name" value="HATPase_c"/>
    <property type="match status" value="1"/>
</dbReference>
<gene>
    <name evidence="15" type="ORF">ESZ00_11550</name>
</gene>
<dbReference type="SUPFAM" id="SSF55781">
    <property type="entry name" value="GAF domain-like"/>
    <property type="match status" value="1"/>
</dbReference>
<evidence type="ECO:0000256" key="12">
    <source>
        <dbReference type="ARBA" id="ARBA00023136"/>
    </source>
</evidence>
<keyword evidence="16" id="KW-1185">Reference proteome</keyword>
<dbReference type="AlphaFoldDB" id="A0A4Q1SDT8"/>
<organism evidence="15 16">
    <name type="scientific">Silvibacterium dinghuense</name>
    <dbReference type="NCBI Taxonomy" id="1560006"/>
    <lineage>
        <taxon>Bacteria</taxon>
        <taxon>Pseudomonadati</taxon>
        <taxon>Acidobacteriota</taxon>
        <taxon>Terriglobia</taxon>
        <taxon>Terriglobales</taxon>
        <taxon>Acidobacteriaceae</taxon>
        <taxon>Silvibacterium</taxon>
    </lineage>
</organism>
<dbReference type="CDD" id="cd00082">
    <property type="entry name" value="HisKA"/>
    <property type="match status" value="1"/>
</dbReference>
<dbReference type="Gene3D" id="3.30.450.40">
    <property type="match status" value="1"/>
</dbReference>
<keyword evidence="10 13" id="KW-1133">Transmembrane helix</keyword>
<evidence type="ECO:0000256" key="10">
    <source>
        <dbReference type="ARBA" id="ARBA00022989"/>
    </source>
</evidence>
<dbReference type="PRINTS" id="PR00344">
    <property type="entry name" value="BCTRLSENSOR"/>
</dbReference>
<comment type="caution">
    <text evidence="15">The sequence shown here is derived from an EMBL/GenBank/DDBJ whole genome shotgun (WGS) entry which is preliminary data.</text>
</comment>
<evidence type="ECO:0000256" key="13">
    <source>
        <dbReference type="SAM" id="Phobius"/>
    </source>
</evidence>
<dbReference type="GO" id="GO:0000155">
    <property type="term" value="F:phosphorelay sensor kinase activity"/>
    <property type="evidence" value="ECO:0007669"/>
    <property type="project" value="InterPro"/>
</dbReference>
<dbReference type="GO" id="GO:0005524">
    <property type="term" value="F:ATP binding"/>
    <property type="evidence" value="ECO:0007669"/>
    <property type="project" value="UniProtKB-KW"/>
</dbReference>
<dbReference type="Pfam" id="PF02518">
    <property type="entry name" value="HATPase_c"/>
    <property type="match status" value="1"/>
</dbReference>
<evidence type="ECO:0000256" key="11">
    <source>
        <dbReference type="ARBA" id="ARBA00023012"/>
    </source>
</evidence>
<dbReference type="PANTHER" id="PTHR45569">
    <property type="entry name" value="SENSOR PROTEIN KDPD"/>
    <property type="match status" value="1"/>
</dbReference>
<evidence type="ECO:0000256" key="9">
    <source>
        <dbReference type="ARBA" id="ARBA00022840"/>
    </source>
</evidence>
<dbReference type="PROSITE" id="PS50109">
    <property type="entry name" value="HIS_KIN"/>
    <property type="match status" value="1"/>
</dbReference>
<feature type="transmembrane region" description="Helical" evidence="13">
    <location>
        <begin position="30"/>
        <end position="51"/>
    </location>
</feature>
<dbReference type="InterPro" id="IPR004358">
    <property type="entry name" value="Sig_transdc_His_kin-like_C"/>
</dbReference>
<keyword evidence="7" id="KW-0547">Nucleotide-binding</keyword>
<keyword evidence="11" id="KW-0902">Two-component regulatory system</keyword>
<dbReference type="InterPro" id="IPR005467">
    <property type="entry name" value="His_kinase_dom"/>
</dbReference>
<feature type="transmembrane region" description="Helical" evidence="13">
    <location>
        <begin position="57"/>
        <end position="73"/>
    </location>
</feature>
<keyword evidence="12 13" id="KW-0472">Membrane</keyword>
<dbReference type="GO" id="GO:0005886">
    <property type="term" value="C:plasma membrane"/>
    <property type="evidence" value="ECO:0007669"/>
    <property type="project" value="TreeGrafter"/>
</dbReference>
<dbReference type="InterPro" id="IPR003661">
    <property type="entry name" value="HisK_dim/P_dom"/>
</dbReference>
<keyword evidence="4" id="KW-0597">Phosphoprotein</keyword>
<evidence type="ECO:0000256" key="4">
    <source>
        <dbReference type="ARBA" id="ARBA00022553"/>
    </source>
</evidence>
<evidence type="ECO:0000256" key="7">
    <source>
        <dbReference type="ARBA" id="ARBA00022741"/>
    </source>
</evidence>
<evidence type="ECO:0000256" key="2">
    <source>
        <dbReference type="ARBA" id="ARBA00004141"/>
    </source>
</evidence>
<name>A0A4Q1SDT8_9BACT</name>
<sequence>MVLPGRRLGPIVPDCIIDASMDRQSVRRELVSFLGITAAAVAVALVCRYLAEINQTTAALTFLVLVLLTASRFRIVHSIYLSVLCALLYNFYFLPPIGTFTIHDPQNWIALGAFLSVGILVSHLSDTARQQTRISEARRQEVEQLYGFSQQLMLQDDFRSLARQAPSIAATIFGFRAVALYVRDHDAAHYSDPEAVLLPAAELRKAALALETGARAIDGAQVVPLMFGMRSVGALAVLGSSASHVQLEAIGALVAIALERAATIEQSTHVEAARESERLRSALLDSVTHDLRTPLTSIRAAASTLLSHPNLPNEGRSEMYAVIEEESARLDLLIGRAVEMAQLDAQGIQVKPKPEKIADLVAMALEEARGPLGNRAVTVEIPDNLPRVLLDRELVRRVLRHLIENAARYSPDASSLRIWARVEDYRLMVSLEDRGPGIDEADQPYIFDKFFRGRNQKPGTSGTGMGLAIVKAIMIAHGGGVTMGNRPGGGAIFTLWLPADGQGASTEEPVRD</sequence>
<evidence type="ECO:0000259" key="14">
    <source>
        <dbReference type="PROSITE" id="PS50109"/>
    </source>
</evidence>
<feature type="domain" description="Histidine kinase" evidence="14">
    <location>
        <begin position="286"/>
        <end position="501"/>
    </location>
</feature>
<evidence type="ECO:0000256" key="1">
    <source>
        <dbReference type="ARBA" id="ARBA00000085"/>
    </source>
</evidence>